<dbReference type="RefSeq" id="XP_009021184.1">
    <property type="nucleotide sequence ID" value="XM_009022936.1"/>
</dbReference>
<dbReference type="InParanoid" id="T1F9C3"/>
<dbReference type="EMBL" id="AMQM01005307">
    <property type="status" value="NOT_ANNOTATED_CDS"/>
    <property type="molecule type" value="Genomic_DNA"/>
</dbReference>
<keyword evidence="3" id="KW-1185">Reference proteome</keyword>
<evidence type="ECO:0000313" key="3">
    <source>
        <dbReference type="Proteomes" id="UP000015101"/>
    </source>
</evidence>
<organism evidence="2 3">
    <name type="scientific">Helobdella robusta</name>
    <name type="common">Californian leech</name>
    <dbReference type="NCBI Taxonomy" id="6412"/>
    <lineage>
        <taxon>Eukaryota</taxon>
        <taxon>Metazoa</taxon>
        <taxon>Spiralia</taxon>
        <taxon>Lophotrochozoa</taxon>
        <taxon>Annelida</taxon>
        <taxon>Clitellata</taxon>
        <taxon>Hirudinea</taxon>
        <taxon>Rhynchobdellida</taxon>
        <taxon>Glossiphoniidae</taxon>
        <taxon>Helobdella</taxon>
    </lineage>
</organism>
<dbReference type="CTD" id="20205422"/>
<dbReference type="AlphaFoldDB" id="T1F9C3"/>
<dbReference type="KEGG" id="hro:HELRODRAFT_175507"/>
<dbReference type="Proteomes" id="UP000015101">
    <property type="component" value="Unassembled WGS sequence"/>
</dbReference>
<evidence type="ECO:0000313" key="1">
    <source>
        <dbReference type="EMBL" id="ESO00547.1"/>
    </source>
</evidence>
<accession>T1F9C3</accession>
<proteinExistence type="predicted"/>
<evidence type="ECO:0000313" key="2">
    <source>
        <dbReference type="EnsemblMetazoa" id="HelroP175507"/>
    </source>
</evidence>
<dbReference type="EnsemblMetazoa" id="HelroT175507">
    <property type="protein sequence ID" value="HelroP175507"/>
    <property type="gene ID" value="HelroG175507"/>
</dbReference>
<sequence>MANECGKGDSMFTPVHEPSCDDLFGRYNDLASFLKSRLDTTNRSYRFNRNTSYRAESTFSQSVFKFDEDFDENGKKISKSMFVGSERNNKNGVQTSNSSKFTGCSKLNQTGLNGQFLGKLDKTSIQVKFQRATPNKTFVNAEESSMKKKKRYFPTLWPDDSENTLQSFADETFDERADMLATSFHKNRSFFEKLIDDDDATDAMNNTLEQAGENEKINEGRLQKDSGAVPRKSKIPMLSATIRSKLYEKYRMDAYEIGRGRKSKNKYI</sequence>
<reference evidence="1 3" key="2">
    <citation type="journal article" date="2013" name="Nature">
        <title>Insights into bilaterian evolution from three spiralian genomes.</title>
        <authorList>
            <person name="Simakov O."/>
            <person name="Marletaz F."/>
            <person name="Cho S.J."/>
            <person name="Edsinger-Gonzales E."/>
            <person name="Havlak P."/>
            <person name="Hellsten U."/>
            <person name="Kuo D.H."/>
            <person name="Larsson T."/>
            <person name="Lv J."/>
            <person name="Arendt D."/>
            <person name="Savage R."/>
            <person name="Osoegawa K."/>
            <person name="de Jong P."/>
            <person name="Grimwood J."/>
            <person name="Chapman J.A."/>
            <person name="Shapiro H."/>
            <person name="Aerts A."/>
            <person name="Otillar R.P."/>
            <person name="Terry A.Y."/>
            <person name="Boore J.L."/>
            <person name="Grigoriev I.V."/>
            <person name="Lindberg D.R."/>
            <person name="Seaver E.C."/>
            <person name="Weisblat D.A."/>
            <person name="Putnam N.H."/>
            <person name="Rokhsar D.S."/>
        </authorList>
    </citation>
    <scope>NUCLEOTIDE SEQUENCE</scope>
</reference>
<protein>
    <submittedName>
        <fullName evidence="1 2">Uncharacterized protein</fullName>
    </submittedName>
</protein>
<dbReference type="EMBL" id="KB096900">
    <property type="protein sequence ID" value="ESO00547.1"/>
    <property type="molecule type" value="Genomic_DNA"/>
</dbReference>
<dbReference type="GeneID" id="20205422"/>
<gene>
    <name evidence="2" type="primary">20205422</name>
    <name evidence="1" type="ORF">HELRODRAFT_175507</name>
</gene>
<reference evidence="2" key="3">
    <citation type="submission" date="2015-06" db="UniProtKB">
        <authorList>
            <consortium name="EnsemblMetazoa"/>
        </authorList>
    </citation>
    <scope>IDENTIFICATION</scope>
</reference>
<name>T1F9C3_HELRO</name>
<reference evidence="3" key="1">
    <citation type="submission" date="2012-12" db="EMBL/GenBank/DDBJ databases">
        <authorList>
            <person name="Hellsten U."/>
            <person name="Grimwood J."/>
            <person name="Chapman J.A."/>
            <person name="Shapiro H."/>
            <person name="Aerts A."/>
            <person name="Otillar R.P."/>
            <person name="Terry A.Y."/>
            <person name="Boore J.L."/>
            <person name="Simakov O."/>
            <person name="Marletaz F."/>
            <person name="Cho S.-J."/>
            <person name="Edsinger-Gonzales E."/>
            <person name="Havlak P."/>
            <person name="Kuo D.-H."/>
            <person name="Larsson T."/>
            <person name="Lv J."/>
            <person name="Arendt D."/>
            <person name="Savage R."/>
            <person name="Osoegawa K."/>
            <person name="de Jong P."/>
            <person name="Lindberg D.R."/>
            <person name="Seaver E.C."/>
            <person name="Weisblat D.A."/>
            <person name="Putnam N.H."/>
            <person name="Grigoriev I.V."/>
            <person name="Rokhsar D.S."/>
        </authorList>
    </citation>
    <scope>NUCLEOTIDE SEQUENCE</scope>
</reference>
<dbReference type="HOGENOM" id="CLU_1039290_0_0_1"/>